<dbReference type="Gene3D" id="2.40.10.10">
    <property type="entry name" value="Trypsin-like serine proteases"/>
    <property type="match status" value="1"/>
</dbReference>
<accession>A0A918LIZ9</accession>
<reference evidence="1" key="2">
    <citation type="submission" date="2020-09" db="EMBL/GenBank/DDBJ databases">
        <authorList>
            <person name="Sun Q."/>
            <person name="Ohkuma M."/>
        </authorList>
    </citation>
    <scope>NUCLEOTIDE SEQUENCE</scope>
    <source>
        <strain evidence="1">JCM 3276</strain>
    </source>
</reference>
<dbReference type="PANTHER" id="PTHR19959:SF119">
    <property type="entry name" value="FUNGAL LIPASE-LIKE DOMAIN-CONTAINING PROTEIN"/>
    <property type="match status" value="1"/>
</dbReference>
<name>A0A918LIZ9_9PSEU</name>
<dbReference type="InterPro" id="IPR009003">
    <property type="entry name" value="Peptidase_S1_PA"/>
</dbReference>
<evidence type="ECO:0000313" key="2">
    <source>
        <dbReference type="Proteomes" id="UP000660680"/>
    </source>
</evidence>
<dbReference type="SUPFAM" id="SSF50494">
    <property type="entry name" value="Trypsin-like serine proteases"/>
    <property type="match status" value="1"/>
</dbReference>
<dbReference type="Proteomes" id="UP000660680">
    <property type="component" value="Unassembled WGS sequence"/>
</dbReference>
<dbReference type="Pfam" id="PF13181">
    <property type="entry name" value="TPR_8"/>
    <property type="match status" value="1"/>
</dbReference>
<gene>
    <name evidence="1" type="ORF">GCM10010171_57340</name>
</gene>
<evidence type="ECO:0000313" key="1">
    <source>
        <dbReference type="EMBL" id="GGS54720.1"/>
    </source>
</evidence>
<proteinExistence type="predicted"/>
<comment type="caution">
    <text evidence="1">The sequence shown here is derived from an EMBL/GenBank/DDBJ whole genome shotgun (WGS) entry which is preliminary data.</text>
</comment>
<dbReference type="InterPro" id="IPR019734">
    <property type="entry name" value="TPR_rpt"/>
</dbReference>
<dbReference type="SMART" id="SM00028">
    <property type="entry name" value="TPR"/>
    <property type="match status" value="4"/>
</dbReference>
<dbReference type="Gene3D" id="1.25.40.10">
    <property type="entry name" value="Tetratricopeptide repeat domain"/>
    <property type="match status" value="4"/>
</dbReference>
<reference evidence="1" key="1">
    <citation type="journal article" date="2014" name="Int. J. Syst. Evol. Microbiol.">
        <title>Complete genome sequence of Corynebacterium casei LMG S-19264T (=DSM 44701T), isolated from a smear-ripened cheese.</title>
        <authorList>
            <consortium name="US DOE Joint Genome Institute (JGI-PGF)"/>
            <person name="Walter F."/>
            <person name="Albersmeier A."/>
            <person name="Kalinowski J."/>
            <person name="Ruckert C."/>
        </authorList>
    </citation>
    <scope>NUCLEOTIDE SEQUENCE</scope>
    <source>
        <strain evidence="1">JCM 3276</strain>
    </source>
</reference>
<dbReference type="InterPro" id="IPR043504">
    <property type="entry name" value="Peptidase_S1_PA_chymotrypsin"/>
</dbReference>
<dbReference type="InterPro" id="IPR011990">
    <property type="entry name" value="TPR-like_helical_dom_sf"/>
</dbReference>
<keyword evidence="2" id="KW-1185">Reference proteome</keyword>
<dbReference type="SUPFAM" id="SSF48452">
    <property type="entry name" value="TPR-like"/>
    <property type="match status" value="2"/>
</dbReference>
<protein>
    <submittedName>
        <fullName evidence="1">Uncharacterized protein</fullName>
    </submittedName>
</protein>
<sequence>MGGREDQPVVQEETGTGAHFGVPAAPVLVNLDDAFETPSSGQVVPALRCVDGHNHPIDPNHDQAAPRLDPRVLEVYAKKPGQGYATGTGYLLEGGMVLTSAHVVSGTPVFVRRPGDSHLECAVVWHPDHEPSADRPDAALLRITDPRWVEPASLPPLHWGALVTEAAIPVALVCFPTSMEVAADEHSSWYRDSAHLSGVVDRRLMRVTPTHPLPSRAGRLRWKGASGAAVLAAGTVIGVVAKAQDEPGAGWLTIVPITDLLAHPGFRELVGPIEVVPAELRHVLTAAAPRRAYSPVSLLSADVEAVPFYGRSELVTELLYWCANDQAFDVRLVTAPGGHGKTRLARRLVTVARERGWHTGFLRDRVDAAELSVLGALTEPLLLVIDYAEDRGEQLTVLLDELRAVTARPSPPKIRLLLLARSAGEWWTRLLEQDPLAPIEVSSPVRLPGLDPTAAARRAAVENAMTHLAARLDEIEWDGPLNLAAAADAVLPDVSAERFACALNLQMAALVAVLQAVDPVPSGTEHETVLLRHEQKYWKRTAVRHGLDLPLASRRRLVGIATLCQAEDQRAAHDLLTRYADLRAGVDDRRDGVARWLASLYPADGMYWGSLQPDRLGEYLAATVITEDPLLPHDVLPGTTRRQGVRALRTLARADLHRPGMASVVHDVITAHPVALAPAAVEAATTVENPDPLRRALSAVTADPRTDPAILGKLYDEVPLQTQALGRWATDLAARLAEAAGTLAQSSASPAVWAEQAKRLNNLSIRLSAAGMHSQAVEAAKGSVALRQRLTDDDATADLFALNLSLNTYANCLSDNGRFDKALEVAEEVVRLSKLTADVDPGGSAHALYNLASRLADVGRNAEAKDTAKVALDEFRRLAIADPVRYGADEAMALNAYSQRLGDLGEFELALRFSTDAVALYRPLTAQLPDEYTEDLAGALGTRADLMAALGRMEEAALVVAESVGLFRTLAHPDVQGFVNALNTNAECLADLGMPEEAAEVLAEALALLEPHRESESHTFALLHARALANRANALLEIGLLDEAASHYEKAVTAYRRLTFGNADERDGELGEVLVYLATCHAQRNHAGKALAAATEAADFLARLGDGALGDHRRDLLDSLRLRTLLLSEAGRRAEAVLSADEYVSAGREADRVDHVEFGLAVADSLVVSAIALSELQRNPEMLAAAVEGHSRWLALFEQAPDEHRAEFVRSAHVLAAALSEAGQGPEALSVVEGCARLLGADLRHYPSVSIDRAETLLNVGRAAEANALARRMLRLDWDERESDRSDLLVIRARALSALGRPRAALKCIDLALTIRERLAEDEPVRFLVEVGMAWLTRARILAAGSDRVGAAESATRAVTAFNQIAESEPAAFPDLLGEARALLAEVTSG</sequence>
<dbReference type="PANTHER" id="PTHR19959">
    <property type="entry name" value="KINESIN LIGHT CHAIN"/>
    <property type="match status" value="1"/>
</dbReference>
<dbReference type="EMBL" id="BMRB01000007">
    <property type="protein sequence ID" value="GGS54720.1"/>
    <property type="molecule type" value="Genomic_DNA"/>
</dbReference>
<organism evidence="1 2">
    <name type="scientific">Actinokineospora fastidiosa</name>
    <dbReference type="NCBI Taxonomy" id="1816"/>
    <lineage>
        <taxon>Bacteria</taxon>
        <taxon>Bacillati</taxon>
        <taxon>Actinomycetota</taxon>
        <taxon>Actinomycetes</taxon>
        <taxon>Pseudonocardiales</taxon>
        <taxon>Pseudonocardiaceae</taxon>
        <taxon>Actinokineospora</taxon>
    </lineage>
</organism>